<comment type="cofactor">
    <cofactor evidence="1">
        <name>Ca(2+)</name>
        <dbReference type="ChEBI" id="CHEBI:29108"/>
    </cofactor>
</comment>
<dbReference type="InterPro" id="IPR017850">
    <property type="entry name" value="Alkaline_phosphatase_core_sf"/>
</dbReference>
<dbReference type="PANTHER" id="PTHR42693:SF42">
    <property type="entry name" value="ARYLSULFATASE G"/>
    <property type="match status" value="1"/>
</dbReference>
<feature type="chain" id="PRO_5019027633" evidence="7">
    <location>
        <begin position="23"/>
        <end position="513"/>
    </location>
</feature>
<evidence type="ECO:0000256" key="2">
    <source>
        <dbReference type="ARBA" id="ARBA00008779"/>
    </source>
</evidence>
<proteinExistence type="inferred from homology"/>
<dbReference type="Gene3D" id="3.30.1120.10">
    <property type="match status" value="1"/>
</dbReference>
<dbReference type="EMBL" id="MBTA01000012">
    <property type="protein sequence ID" value="RKD17268.1"/>
    <property type="molecule type" value="Genomic_DNA"/>
</dbReference>
<evidence type="ECO:0000313" key="9">
    <source>
        <dbReference type="EMBL" id="RKD17268.1"/>
    </source>
</evidence>
<protein>
    <submittedName>
        <fullName evidence="9">Sulfatase</fullName>
    </submittedName>
</protein>
<evidence type="ECO:0000313" key="10">
    <source>
        <dbReference type="Proteomes" id="UP000283433"/>
    </source>
</evidence>
<dbReference type="GO" id="GO:0046872">
    <property type="term" value="F:metal ion binding"/>
    <property type="evidence" value="ECO:0007669"/>
    <property type="project" value="UniProtKB-KW"/>
</dbReference>
<comment type="similarity">
    <text evidence="2">Belongs to the sulfatase family.</text>
</comment>
<keyword evidence="5" id="KW-0378">Hydrolase</keyword>
<dbReference type="AlphaFoldDB" id="A0A419S7F7"/>
<name>A0A419S7F7_9SPHI</name>
<dbReference type="InterPro" id="IPR000917">
    <property type="entry name" value="Sulfatase_N"/>
</dbReference>
<sequence length="513" mass="56944">MNRFFSITVAAVLTAFAFTATAQTQQPNIIIFMVDDMGWQDTSVPFWKQKTENNKLFHTPNMEKLASRGIKFTNAYATPVCTPTRVSLLSGMSAAHHRVTNWTAIEKGVNSDYPGDDTFNSVNWNIDGLSPVEKVANTVYVTPLPKLLQNAGYYTIHCGKAHFGAKGTPGADPLNLGFDINIAGSEIGSPASYLSEKKYGNIAANGKVSLQAVPGLEAYYNTDTFLTEALTQEALKALAQRKAQKPFFLYLSHYAVHTPFDAVPRFVQKYLDKGLSKPEAAYASLVEGMDKSLGDVMDWLDTNQLSDNTVIIFMSDNGGLSRVPPRSGIAHTQNAPLKAGKGSVYEGGIREPMIVSWPGITPPNSISERYLIMEDFFPTILDIAKAKNRKTVQTVDGKSFIKSLKKPSVQDSNRVLIWHYPNKWVPEEAPGISWFSALRQGNWKLVYDYKKQHAELYNLATDIGEAHDLSETYPKKTFALQQLLTRYLKNYKAQLPAYKGNGETVNWPDGTKN</sequence>
<dbReference type="RefSeq" id="WP_120181461.1">
    <property type="nucleotide sequence ID" value="NZ_MBTA01000012.1"/>
</dbReference>
<evidence type="ECO:0000256" key="1">
    <source>
        <dbReference type="ARBA" id="ARBA00001913"/>
    </source>
</evidence>
<dbReference type="PANTHER" id="PTHR42693">
    <property type="entry name" value="ARYLSULFATASE FAMILY MEMBER"/>
    <property type="match status" value="1"/>
</dbReference>
<evidence type="ECO:0000256" key="7">
    <source>
        <dbReference type="SAM" id="SignalP"/>
    </source>
</evidence>
<keyword evidence="10" id="KW-1185">Reference proteome</keyword>
<evidence type="ECO:0000259" key="8">
    <source>
        <dbReference type="Pfam" id="PF00884"/>
    </source>
</evidence>
<dbReference type="OrthoDB" id="9765065at2"/>
<evidence type="ECO:0000256" key="6">
    <source>
        <dbReference type="ARBA" id="ARBA00022837"/>
    </source>
</evidence>
<evidence type="ECO:0000256" key="3">
    <source>
        <dbReference type="ARBA" id="ARBA00022723"/>
    </source>
</evidence>
<dbReference type="GO" id="GO:0004065">
    <property type="term" value="F:arylsulfatase activity"/>
    <property type="evidence" value="ECO:0007669"/>
    <property type="project" value="TreeGrafter"/>
</dbReference>
<evidence type="ECO:0000256" key="5">
    <source>
        <dbReference type="ARBA" id="ARBA00022801"/>
    </source>
</evidence>
<accession>A0A419S7F7</accession>
<organism evidence="9 10">
    <name type="scientific">Pelobium manganitolerans</name>
    <dbReference type="NCBI Taxonomy" id="1842495"/>
    <lineage>
        <taxon>Bacteria</taxon>
        <taxon>Pseudomonadati</taxon>
        <taxon>Bacteroidota</taxon>
        <taxon>Sphingobacteriia</taxon>
        <taxon>Sphingobacteriales</taxon>
        <taxon>Sphingobacteriaceae</taxon>
        <taxon>Pelobium</taxon>
    </lineage>
</organism>
<feature type="signal peptide" evidence="7">
    <location>
        <begin position="1"/>
        <end position="22"/>
    </location>
</feature>
<dbReference type="CDD" id="cd16144">
    <property type="entry name" value="ARS_like"/>
    <property type="match status" value="1"/>
</dbReference>
<dbReference type="Gene3D" id="3.40.720.10">
    <property type="entry name" value="Alkaline Phosphatase, subunit A"/>
    <property type="match status" value="1"/>
</dbReference>
<keyword evidence="6" id="KW-0106">Calcium</keyword>
<keyword evidence="4 7" id="KW-0732">Signal</keyword>
<reference evidence="9 10" key="1">
    <citation type="submission" date="2016-07" db="EMBL/GenBank/DDBJ databases">
        <title>Genome of Pelobium manganitolerans.</title>
        <authorList>
            <person name="Wu S."/>
            <person name="Wang G."/>
        </authorList>
    </citation>
    <scope>NUCLEOTIDE SEQUENCE [LARGE SCALE GENOMIC DNA]</scope>
    <source>
        <strain evidence="9 10">YS-25</strain>
    </source>
</reference>
<dbReference type="Proteomes" id="UP000283433">
    <property type="component" value="Unassembled WGS sequence"/>
</dbReference>
<dbReference type="Pfam" id="PF00884">
    <property type="entry name" value="Sulfatase"/>
    <property type="match status" value="1"/>
</dbReference>
<evidence type="ECO:0000256" key="4">
    <source>
        <dbReference type="ARBA" id="ARBA00022729"/>
    </source>
</evidence>
<feature type="domain" description="Sulfatase N-terminal" evidence="8">
    <location>
        <begin position="27"/>
        <end position="384"/>
    </location>
</feature>
<comment type="caution">
    <text evidence="9">The sequence shown here is derived from an EMBL/GenBank/DDBJ whole genome shotgun (WGS) entry which is preliminary data.</text>
</comment>
<dbReference type="InterPro" id="IPR050738">
    <property type="entry name" value="Sulfatase"/>
</dbReference>
<gene>
    <name evidence="9" type="ORF">BCY91_03805</name>
</gene>
<keyword evidence="3" id="KW-0479">Metal-binding</keyword>
<dbReference type="SUPFAM" id="SSF53649">
    <property type="entry name" value="Alkaline phosphatase-like"/>
    <property type="match status" value="1"/>
</dbReference>